<dbReference type="Gene3D" id="3.30.300.30">
    <property type="match status" value="1"/>
</dbReference>
<keyword evidence="2" id="KW-0436">Ligase</keyword>
<evidence type="ECO:0000313" key="6">
    <source>
        <dbReference type="EMBL" id="PVU85758.1"/>
    </source>
</evidence>
<keyword evidence="3" id="KW-1133">Transmembrane helix</keyword>
<dbReference type="PROSITE" id="PS00455">
    <property type="entry name" value="AMP_BINDING"/>
    <property type="match status" value="1"/>
</dbReference>
<protein>
    <recommendedName>
        <fullName evidence="8">AMP-dependent synthetase/ligase domain-containing protein</fullName>
    </recommendedName>
</protein>
<evidence type="ECO:0000256" key="2">
    <source>
        <dbReference type="ARBA" id="ARBA00022598"/>
    </source>
</evidence>
<feature type="domain" description="AMP-dependent synthetase/ligase" evidence="4">
    <location>
        <begin position="34"/>
        <end position="408"/>
    </location>
</feature>
<dbReference type="OrthoDB" id="10253115at2759"/>
<keyword evidence="3" id="KW-0472">Membrane</keyword>
<dbReference type="Pfam" id="PF13193">
    <property type="entry name" value="AMP-binding_C"/>
    <property type="match status" value="1"/>
</dbReference>
<dbReference type="Proteomes" id="UP000245699">
    <property type="component" value="Unassembled WGS sequence"/>
</dbReference>
<comment type="caution">
    <text evidence="6">The sequence shown here is derived from an EMBL/GenBank/DDBJ whole genome shotgun (WGS) entry which is preliminary data.</text>
</comment>
<proteinExistence type="inferred from homology"/>
<dbReference type="CDD" id="cd05911">
    <property type="entry name" value="Firefly_Luc_like"/>
    <property type="match status" value="1"/>
</dbReference>
<dbReference type="PANTHER" id="PTHR24096:SF149">
    <property type="entry name" value="AMP-BINDING DOMAIN-CONTAINING PROTEIN-RELATED"/>
    <property type="match status" value="1"/>
</dbReference>
<keyword evidence="3" id="KW-0812">Transmembrane</keyword>
<dbReference type="Pfam" id="PF00501">
    <property type="entry name" value="AMP-binding"/>
    <property type="match status" value="1"/>
</dbReference>
<gene>
    <name evidence="6" type="ORF">BB559_006836</name>
</gene>
<feature type="transmembrane region" description="Helical" evidence="3">
    <location>
        <begin position="88"/>
        <end position="107"/>
    </location>
</feature>
<dbReference type="InterPro" id="IPR020845">
    <property type="entry name" value="AMP-binding_CS"/>
</dbReference>
<evidence type="ECO:0000259" key="5">
    <source>
        <dbReference type="Pfam" id="PF13193"/>
    </source>
</evidence>
<organism evidence="6 7">
    <name type="scientific">Furculomyces boomerangus</name>
    <dbReference type="NCBI Taxonomy" id="61424"/>
    <lineage>
        <taxon>Eukaryota</taxon>
        <taxon>Fungi</taxon>
        <taxon>Fungi incertae sedis</taxon>
        <taxon>Zoopagomycota</taxon>
        <taxon>Kickxellomycotina</taxon>
        <taxon>Harpellomycetes</taxon>
        <taxon>Harpellales</taxon>
        <taxon>Harpellaceae</taxon>
        <taxon>Furculomyces</taxon>
    </lineage>
</organism>
<accession>A0A2T9Y0A0</accession>
<dbReference type="Gene3D" id="3.40.50.12780">
    <property type="entry name" value="N-terminal domain of ligase-like"/>
    <property type="match status" value="1"/>
</dbReference>
<dbReference type="STRING" id="61424.A0A2T9Y0A0"/>
<sequence>MIFKSKLPEINIPNIDIPQYCINEGKRRHAQNPNSSDFAICDGPSGKKLTIYDIESQSKQLASGFANKYGFGKEKDGFVVAVFSPNMVYYPVVVFGILMAGGIATLANPTYTARELAFQLKDSSSQFVVTQKAFLETTIEAIKISGQEIPHDRIILVDVDQTEVGGGPVHIERVYCDIPIVPYTIGTEKEASERVAILPYSSGTTGLPKGVMLTHKNIVTCAEANNTINYSDGYYEGKYPSRFMGVLPFYHIYGFTIVLLIGIASASGIVVVPKFEISNFLSLIEKYRVTFAHLVPPIIVHLLNSKDSDKYDLSSLKHIMTGAAPLGDDVLSQFKKMYKGIYLIVAYGMTETSPTVTSRPKNHPSNGSVGLLINATEAKVVDEDGNELGYNQVGELCFRGPNVMKGYLNNPKATSESIDSDGFMHTGDIGFVDNDENFHVVDRKKELIKFKGFQVAPAELESLLLTHDDVADSAVIGIYNDEQATEFPKAYITLASNHDGLSPEKKIELALKIKEWLDNDVAPHKRLRGGIEILDVIPKSASGKILRRNLREIETLRKTTKTQPKL</sequence>
<dbReference type="EMBL" id="MBFT01001035">
    <property type="protein sequence ID" value="PVU85758.1"/>
    <property type="molecule type" value="Genomic_DNA"/>
</dbReference>
<evidence type="ECO:0000313" key="7">
    <source>
        <dbReference type="Proteomes" id="UP000245699"/>
    </source>
</evidence>
<dbReference type="PANTHER" id="PTHR24096">
    <property type="entry name" value="LONG-CHAIN-FATTY-ACID--COA LIGASE"/>
    <property type="match status" value="1"/>
</dbReference>
<reference evidence="6 7" key="1">
    <citation type="journal article" date="2018" name="MBio">
        <title>Comparative Genomics Reveals the Core Gene Toolbox for the Fungus-Insect Symbiosis.</title>
        <authorList>
            <person name="Wang Y."/>
            <person name="Stata M."/>
            <person name="Wang W."/>
            <person name="Stajich J.E."/>
            <person name="White M.M."/>
            <person name="Moncalvo J.M."/>
        </authorList>
    </citation>
    <scope>NUCLEOTIDE SEQUENCE [LARGE SCALE GENOMIC DNA]</scope>
    <source>
        <strain evidence="6 7">AUS-77-4</strain>
    </source>
</reference>
<evidence type="ECO:0000256" key="3">
    <source>
        <dbReference type="SAM" id="Phobius"/>
    </source>
</evidence>
<dbReference type="AlphaFoldDB" id="A0A2T9Y0A0"/>
<name>A0A2T9Y0A0_9FUNG</name>
<evidence type="ECO:0008006" key="8">
    <source>
        <dbReference type="Google" id="ProtNLM"/>
    </source>
</evidence>
<evidence type="ECO:0000256" key="1">
    <source>
        <dbReference type="ARBA" id="ARBA00006432"/>
    </source>
</evidence>
<comment type="similarity">
    <text evidence="1">Belongs to the ATP-dependent AMP-binding enzyme family.</text>
</comment>
<dbReference type="FunFam" id="3.40.50.12780:FF:000003">
    <property type="entry name" value="Long-chain-fatty-acid--CoA ligase FadD"/>
    <property type="match status" value="1"/>
</dbReference>
<dbReference type="InterPro" id="IPR025110">
    <property type="entry name" value="AMP-bd_C"/>
</dbReference>
<feature type="transmembrane region" description="Helical" evidence="3">
    <location>
        <begin position="252"/>
        <end position="272"/>
    </location>
</feature>
<feature type="domain" description="AMP-binding enzyme C-terminal" evidence="5">
    <location>
        <begin position="459"/>
        <end position="544"/>
    </location>
</feature>
<dbReference type="InterPro" id="IPR042099">
    <property type="entry name" value="ANL_N_sf"/>
</dbReference>
<dbReference type="SUPFAM" id="SSF56801">
    <property type="entry name" value="Acetyl-CoA synthetase-like"/>
    <property type="match status" value="1"/>
</dbReference>
<dbReference type="GO" id="GO:0016405">
    <property type="term" value="F:CoA-ligase activity"/>
    <property type="evidence" value="ECO:0007669"/>
    <property type="project" value="TreeGrafter"/>
</dbReference>
<dbReference type="InterPro" id="IPR045851">
    <property type="entry name" value="AMP-bd_C_sf"/>
</dbReference>
<keyword evidence="7" id="KW-1185">Reference proteome</keyword>
<evidence type="ECO:0000259" key="4">
    <source>
        <dbReference type="Pfam" id="PF00501"/>
    </source>
</evidence>
<dbReference type="InterPro" id="IPR000873">
    <property type="entry name" value="AMP-dep_synth/lig_dom"/>
</dbReference>